<name>A0AB72V9J4_CORGB</name>
<dbReference type="KEGG" id="cgt:cgR_0952"/>
<protein>
    <recommendedName>
        <fullName evidence="2">Septum formation-related domain-containing protein</fullName>
    </recommendedName>
</protein>
<evidence type="ECO:0008006" key="2">
    <source>
        <dbReference type="Google" id="ProtNLM"/>
    </source>
</evidence>
<evidence type="ECO:0000313" key="1">
    <source>
        <dbReference type="EMBL" id="BAF53926.1"/>
    </source>
</evidence>
<proteinExistence type="predicted"/>
<reference evidence="1" key="1">
    <citation type="journal article" date="2007" name="Microbiology">
        <title>Comparative analysis of the Corynebacterium glutamicum group and complete genome sequence of strain R.</title>
        <authorList>
            <person name="Yukawa H."/>
            <person name="Omumasaba C.A."/>
            <person name="Nonaka H."/>
            <person name="Kos P."/>
            <person name="Okai N."/>
            <person name="Suzuki N."/>
            <person name="Suda M."/>
            <person name="Tsuge Y."/>
            <person name="Watanabe J."/>
            <person name="Ikeda Y."/>
            <person name="Vertes A.A."/>
            <person name="Inui M."/>
        </authorList>
    </citation>
    <scope>NUCLEOTIDE SEQUENCE</scope>
    <source>
        <strain evidence="1">R</strain>
    </source>
</reference>
<organism evidence="1">
    <name type="scientific">Corynebacterium glutamicum (strain R)</name>
    <dbReference type="NCBI Taxonomy" id="340322"/>
    <lineage>
        <taxon>Bacteria</taxon>
        <taxon>Bacillati</taxon>
        <taxon>Actinomycetota</taxon>
        <taxon>Actinomycetes</taxon>
        <taxon>Mycobacteriales</taxon>
        <taxon>Corynebacteriaceae</taxon>
        <taxon>Corynebacterium</taxon>
    </lineage>
</organism>
<dbReference type="AlphaFoldDB" id="A0AB72V9J4"/>
<gene>
    <name evidence="1" type="ordered locus">cgR_0952</name>
</gene>
<dbReference type="EMBL" id="AP009044">
    <property type="protein sequence ID" value="BAF53926.1"/>
    <property type="molecule type" value="Genomic_DNA"/>
</dbReference>
<dbReference type="Proteomes" id="UP000006698">
    <property type="component" value="Chromosome"/>
</dbReference>
<sequence>MTPTYGSWENGDREVVCSVYLATGEQMTGTAAGAAQ</sequence>
<accession>A0AB72V9J4</accession>